<keyword evidence="1" id="KW-0614">Plasmid</keyword>
<dbReference type="InterPro" id="IPR052922">
    <property type="entry name" value="Cytidylate_Kinase-2"/>
</dbReference>
<proteinExistence type="predicted"/>
<dbReference type="PANTHER" id="PTHR37816:SF2">
    <property type="entry name" value="DNA TOPOLOGY MODULATION PROTEIN FLAR-RELATED PROTEIN"/>
    <property type="match status" value="1"/>
</dbReference>
<gene>
    <name evidence="1" type="ORF">ABVK50_29885</name>
</gene>
<protein>
    <submittedName>
        <fullName evidence="1">AAA family ATPase</fullName>
    </submittedName>
</protein>
<dbReference type="Gene3D" id="3.40.50.300">
    <property type="entry name" value="P-loop containing nucleotide triphosphate hydrolases"/>
    <property type="match status" value="1"/>
</dbReference>
<dbReference type="SUPFAM" id="SSF52540">
    <property type="entry name" value="P-loop containing nucleoside triphosphate hydrolases"/>
    <property type="match status" value="1"/>
</dbReference>
<accession>A0AAU8D1F2</accession>
<dbReference type="AlphaFoldDB" id="A0AAU8D1F2"/>
<organism evidence="1">
    <name type="scientific">Mesorhizobium sp. WSM2240</name>
    <dbReference type="NCBI Taxonomy" id="3228851"/>
    <lineage>
        <taxon>Bacteria</taxon>
        <taxon>Pseudomonadati</taxon>
        <taxon>Pseudomonadota</taxon>
        <taxon>Alphaproteobacteria</taxon>
        <taxon>Hyphomicrobiales</taxon>
        <taxon>Phyllobacteriaceae</taxon>
        <taxon>Mesorhizobium</taxon>
    </lineage>
</organism>
<geneLocation type="plasmid" evidence="1">
    <name>pMk2240A</name>
</geneLocation>
<reference evidence="1" key="1">
    <citation type="submission" date="2024-06" db="EMBL/GenBank/DDBJ databases">
        <title>Mesorhizobium karijinii sp. nov., a symbiont of the iconic Swainsona formosa from arid Australia.</title>
        <authorList>
            <person name="Hill Y.J."/>
            <person name="Watkin E.L.J."/>
            <person name="O'Hara G.W."/>
            <person name="Terpolilli J."/>
            <person name="Tye M.L."/>
            <person name="Kohlmeier M.G."/>
        </authorList>
    </citation>
    <scope>NUCLEOTIDE SEQUENCE</scope>
    <source>
        <strain evidence="1">WSM2240</strain>
        <plasmid evidence="1">pMk2240A</plasmid>
    </source>
</reference>
<sequence>MTLDDLGPRICIMGPSNSGKSTLAKAIGRARDLPPIHLDQLHHRPNTDWQPRSYNEFIGLHDEAISGERWVMDGNYSRCLPQRLERATGVILLDASTGLSLLRYVRRCWFERERVGGLEGGKDSVKWAMIRYIALTTPANRKRYDALFATVRLPKVRLATPRSLGSFYRSEGLDR</sequence>
<dbReference type="InterPro" id="IPR027417">
    <property type="entry name" value="P-loop_NTPase"/>
</dbReference>
<evidence type="ECO:0000313" key="1">
    <source>
        <dbReference type="EMBL" id="XCG52686.1"/>
    </source>
</evidence>
<dbReference type="RefSeq" id="WP_353646928.1">
    <property type="nucleotide sequence ID" value="NZ_CP159256.1"/>
</dbReference>
<name>A0AAU8D1F2_9HYPH</name>
<dbReference type="EMBL" id="CP159256">
    <property type="protein sequence ID" value="XCG52686.1"/>
    <property type="molecule type" value="Genomic_DNA"/>
</dbReference>
<dbReference type="PANTHER" id="PTHR37816">
    <property type="entry name" value="YALI0E33011P"/>
    <property type="match status" value="1"/>
</dbReference>